<dbReference type="EMBL" id="JARBDR010000811">
    <property type="protein sequence ID" value="KAJ8306674.1"/>
    <property type="molecule type" value="Genomic_DNA"/>
</dbReference>
<gene>
    <name evidence="1" type="ORF">KUTeg_015715</name>
</gene>
<reference evidence="1 2" key="1">
    <citation type="submission" date="2022-12" db="EMBL/GenBank/DDBJ databases">
        <title>Chromosome-level genome of Tegillarca granosa.</title>
        <authorList>
            <person name="Kim J."/>
        </authorList>
    </citation>
    <scope>NUCLEOTIDE SEQUENCE [LARGE SCALE GENOMIC DNA]</scope>
    <source>
        <strain evidence="1">Teg-2019</strain>
        <tissue evidence="1">Adductor muscle</tissue>
    </source>
</reference>
<organism evidence="1 2">
    <name type="scientific">Tegillarca granosa</name>
    <name type="common">Malaysian cockle</name>
    <name type="synonym">Anadara granosa</name>
    <dbReference type="NCBI Taxonomy" id="220873"/>
    <lineage>
        <taxon>Eukaryota</taxon>
        <taxon>Metazoa</taxon>
        <taxon>Spiralia</taxon>
        <taxon>Lophotrochozoa</taxon>
        <taxon>Mollusca</taxon>
        <taxon>Bivalvia</taxon>
        <taxon>Autobranchia</taxon>
        <taxon>Pteriomorphia</taxon>
        <taxon>Arcoida</taxon>
        <taxon>Arcoidea</taxon>
        <taxon>Arcidae</taxon>
        <taxon>Tegillarca</taxon>
    </lineage>
</organism>
<protein>
    <submittedName>
        <fullName evidence="1">Uncharacterized protein</fullName>
    </submittedName>
</protein>
<name>A0ABQ9ENZ1_TEGGR</name>
<sequence>MTDAECCANTEQNVKTRVLDGKLVFENVSVSRDKAKTPKAEQILSSDSGQLHEGFDDDGEIGADRQLINHMKQYSMQNFVALITPKASHWRLGPKRFTYMYDIV</sequence>
<proteinExistence type="predicted"/>
<keyword evidence="2" id="KW-1185">Reference proteome</keyword>
<accession>A0ABQ9ENZ1</accession>
<dbReference type="Proteomes" id="UP001217089">
    <property type="component" value="Unassembled WGS sequence"/>
</dbReference>
<evidence type="ECO:0000313" key="2">
    <source>
        <dbReference type="Proteomes" id="UP001217089"/>
    </source>
</evidence>
<comment type="caution">
    <text evidence="1">The sequence shown here is derived from an EMBL/GenBank/DDBJ whole genome shotgun (WGS) entry which is preliminary data.</text>
</comment>
<evidence type="ECO:0000313" key="1">
    <source>
        <dbReference type="EMBL" id="KAJ8306674.1"/>
    </source>
</evidence>